<organism evidence="1 2">
    <name type="scientific">Metabacillus bambusae</name>
    <dbReference type="NCBI Taxonomy" id="2795218"/>
    <lineage>
        <taxon>Bacteria</taxon>
        <taxon>Bacillati</taxon>
        <taxon>Bacillota</taxon>
        <taxon>Bacilli</taxon>
        <taxon>Bacillales</taxon>
        <taxon>Bacillaceae</taxon>
        <taxon>Metabacillus</taxon>
    </lineage>
</organism>
<keyword evidence="2" id="KW-1185">Reference proteome</keyword>
<proteinExistence type="predicted"/>
<name>A0ABS3N8I3_9BACI</name>
<gene>
    <name evidence="1" type="ORF">I7822_22230</name>
</gene>
<dbReference type="RefSeq" id="WP_207981266.1">
    <property type="nucleotide sequence ID" value="NZ_JAGDEL010000022.1"/>
</dbReference>
<protein>
    <submittedName>
        <fullName evidence="1">Uncharacterized protein</fullName>
    </submittedName>
</protein>
<evidence type="ECO:0000313" key="1">
    <source>
        <dbReference type="EMBL" id="MBO1514346.1"/>
    </source>
</evidence>
<sequence>MRINDIALEIFNKAKKAYKKPVSVHIEGPVQSEKVISTWENKNQIASPGDYIISGIKGEKYPIPATVFNDYEPDFETGVNMYKKKKKIVYVYKVDFKGEVKTAQGEILDFQPGYYIVMESPDKMWAVDGKVFEQSYIII</sequence>
<comment type="caution">
    <text evidence="1">The sequence shown here is derived from an EMBL/GenBank/DDBJ whole genome shotgun (WGS) entry which is preliminary data.</text>
</comment>
<dbReference type="Proteomes" id="UP000663981">
    <property type="component" value="Unassembled WGS sequence"/>
</dbReference>
<dbReference type="EMBL" id="JAGDEL010000022">
    <property type="protein sequence ID" value="MBO1514346.1"/>
    <property type="molecule type" value="Genomic_DNA"/>
</dbReference>
<evidence type="ECO:0000313" key="2">
    <source>
        <dbReference type="Proteomes" id="UP000663981"/>
    </source>
</evidence>
<reference evidence="1 2" key="1">
    <citation type="submission" date="2021-03" db="EMBL/GenBank/DDBJ databases">
        <title>Whole genome sequence of Metabacillus bambusae BG109.</title>
        <authorList>
            <person name="Jeong J.W."/>
        </authorList>
    </citation>
    <scope>NUCLEOTIDE SEQUENCE [LARGE SCALE GENOMIC DNA]</scope>
    <source>
        <strain evidence="1 2">BG109</strain>
    </source>
</reference>
<accession>A0ABS3N8I3</accession>